<keyword evidence="5" id="KW-1185">Reference proteome</keyword>
<proteinExistence type="inferred from homology"/>
<keyword evidence="1" id="KW-0479">Metal-binding</keyword>
<reference evidence="4" key="1">
    <citation type="submission" date="2022-12" db="EMBL/GenBank/DDBJ databases">
        <authorList>
            <person name="Webb A."/>
        </authorList>
    </citation>
    <scope>NUCLEOTIDE SEQUENCE</scope>
    <source>
        <strain evidence="4">Hp1</strain>
    </source>
</reference>
<dbReference type="AlphaFoldDB" id="A0AAV0U668"/>
<dbReference type="PANTHER" id="PTHR12320:SF1">
    <property type="entry name" value="PROTEIN PHOSPHATASE PTC7 HOMOLOG"/>
    <property type="match status" value="1"/>
</dbReference>
<accession>A0AAV0U668</accession>
<comment type="caution">
    <text evidence="4">The sequence shown here is derived from an EMBL/GenBank/DDBJ whole genome shotgun (WGS) entry which is preliminary data.</text>
</comment>
<dbReference type="SUPFAM" id="SSF81606">
    <property type="entry name" value="PP2C-like"/>
    <property type="match status" value="1"/>
</dbReference>
<keyword evidence="1" id="KW-0460">Magnesium</keyword>
<sequence length="507" mass="56573">MPRAVRRQPAASTPTLLPPMHMAVSDHESSPRSLSRDDEELCGPNTDSSSQSVWLTSPLGHAAMPARPSRFSMPKRRASSLSDLFPRTRSAAASPAKALVSAFHTVSHKTHQKLATFRSHSNGFIKKTVAEVDPKTKTKTTRGGGWRLKVNNSIRRATPVTGTHRFKWGDQHELQHAQRTFEYHGEDAGAVSSYFHIVADGVSSPFGRHSLVAYDGVLVSSAVLSTEVVKCVRVVLEEMTNHNREQLDEAAFEGAIVDAIRTARINCFHHRKSRVATTLAVSYFNRWTGKLLTFSLGDSKCLVVRRGAVVYETLAVLREFNVPTVVNLREQVVPKDYVVQSFALQEGDVCLTFSDGLGDNLYKDDITATLAAPELWDSEVSGLQSVCDRLVDMSKMDEENLSRTDRRSDTDRVLYPFATAAVTEYRKRTLEESKLAGDGLLDSSGIDHMALSLELMKKHDGKQTLDRHLLLRGPSRKHHYSLLQLRLMSQMQTKKPDDITLFMTRFV</sequence>
<evidence type="ECO:0000313" key="5">
    <source>
        <dbReference type="Proteomes" id="UP001162031"/>
    </source>
</evidence>
<dbReference type="Pfam" id="PF13672">
    <property type="entry name" value="PP2C_2"/>
    <property type="match status" value="1"/>
</dbReference>
<gene>
    <name evidence="4" type="ORF">HBR001_LOCUS5024</name>
</gene>
<dbReference type="InterPro" id="IPR039123">
    <property type="entry name" value="PPTC7"/>
</dbReference>
<comment type="catalytic activity">
    <reaction evidence="1">
        <text>O-phospho-L-seryl-[protein] + H2O = L-seryl-[protein] + phosphate</text>
        <dbReference type="Rhea" id="RHEA:20629"/>
        <dbReference type="Rhea" id="RHEA-COMP:9863"/>
        <dbReference type="Rhea" id="RHEA-COMP:11604"/>
        <dbReference type="ChEBI" id="CHEBI:15377"/>
        <dbReference type="ChEBI" id="CHEBI:29999"/>
        <dbReference type="ChEBI" id="CHEBI:43474"/>
        <dbReference type="ChEBI" id="CHEBI:83421"/>
        <dbReference type="EC" id="3.1.3.16"/>
    </reaction>
</comment>
<feature type="region of interest" description="Disordered" evidence="2">
    <location>
        <begin position="1"/>
        <end position="53"/>
    </location>
</feature>
<evidence type="ECO:0000256" key="2">
    <source>
        <dbReference type="SAM" id="MobiDB-lite"/>
    </source>
</evidence>
<keyword evidence="1" id="KW-0464">Manganese</keyword>
<organism evidence="4 5">
    <name type="scientific">Hyaloperonospora brassicae</name>
    <name type="common">Brassica downy mildew</name>
    <name type="synonym">Peronospora brassicae</name>
    <dbReference type="NCBI Taxonomy" id="162125"/>
    <lineage>
        <taxon>Eukaryota</taxon>
        <taxon>Sar</taxon>
        <taxon>Stramenopiles</taxon>
        <taxon>Oomycota</taxon>
        <taxon>Peronosporomycetes</taxon>
        <taxon>Peronosporales</taxon>
        <taxon>Peronosporaceae</taxon>
        <taxon>Hyaloperonospora</taxon>
    </lineage>
</organism>
<comment type="cofactor">
    <cofactor evidence="1">
        <name>Mn(2+)</name>
        <dbReference type="ChEBI" id="CHEBI:29035"/>
    </cofactor>
</comment>
<keyword evidence="1" id="KW-0378">Hydrolase</keyword>
<comment type="similarity">
    <text evidence="1">Belongs to the PP2C family.</text>
</comment>
<dbReference type="GO" id="GO:0004722">
    <property type="term" value="F:protein serine/threonine phosphatase activity"/>
    <property type="evidence" value="ECO:0007669"/>
    <property type="project" value="UniProtKB-EC"/>
</dbReference>
<dbReference type="PANTHER" id="PTHR12320">
    <property type="entry name" value="PROTEIN PHOSPHATASE 2C"/>
    <property type="match status" value="1"/>
</dbReference>
<dbReference type="Gene3D" id="3.60.40.10">
    <property type="entry name" value="PPM-type phosphatase domain"/>
    <property type="match status" value="1"/>
</dbReference>
<dbReference type="EC" id="3.1.3.16" evidence="1"/>
<dbReference type="InterPro" id="IPR001932">
    <property type="entry name" value="PPM-type_phosphatase-like_dom"/>
</dbReference>
<protein>
    <recommendedName>
        <fullName evidence="1">Protein phosphatase</fullName>
        <ecNumber evidence="1">3.1.3.16</ecNumber>
    </recommendedName>
</protein>
<feature type="domain" description="PPM-type phosphatase" evidence="3">
    <location>
        <begin position="195"/>
        <end position="365"/>
    </location>
</feature>
<dbReference type="EMBL" id="CANTFL010001069">
    <property type="protein sequence ID" value="CAI5730945.1"/>
    <property type="molecule type" value="Genomic_DNA"/>
</dbReference>
<evidence type="ECO:0000313" key="4">
    <source>
        <dbReference type="EMBL" id="CAI5730945.1"/>
    </source>
</evidence>
<dbReference type="GO" id="GO:0046872">
    <property type="term" value="F:metal ion binding"/>
    <property type="evidence" value="ECO:0007669"/>
    <property type="project" value="UniProtKB-UniRule"/>
</dbReference>
<dbReference type="InterPro" id="IPR036457">
    <property type="entry name" value="PPM-type-like_dom_sf"/>
</dbReference>
<name>A0AAV0U668_HYABA</name>
<dbReference type="Proteomes" id="UP001162031">
    <property type="component" value="Unassembled WGS sequence"/>
</dbReference>
<evidence type="ECO:0000259" key="3">
    <source>
        <dbReference type="Pfam" id="PF13672"/>
    </source>
</evidence>
<keyword evidence="1" id="KW-0904">Protein phosphatase</keyword>
<comment type="cofactor">
    <cofactor evidence="1">
        <name>Mg(2+)</name>
        <dbReference type="ChEBI" id="CHEBI:18420"/>
    </cofactor>
</comment>
<evidence type="ECO:0000256" key="1">
    <source>
        <dbReference type="RuleBase" id="RU366020"/>
    </source>
</evidence>
<comment type="catalytic activity">
    <reaction evidence="1">
        <text>O-phospho-L-threonyl-[protein] + H2O = L-threonyl-[protein] + phosphate</text>
        <dbReference type="Rhea" id="RHEA:47004"/>
        <dbReference type="Rhea" id="RHEA-COMP:11060"/>
        <dbReference type="Rhea" id="RHEA-COMP:11605"/>
        <dbReference type="ChEBI" id="CHEBI:15377"/>
        <dbReference type="ChEBI" id="CHEBI:30013"/>
        <dbReference type="ChEBI" id="CHEBI:43474"/>
        <dbReference type="ChEBI" id="CHEBI:61977"/>
        <dbReference type="EC" id="3.1.3.16"/>
    </reaction>
</comment>
<feature type="compositionally biased region" description="Basic and acidic residues" evidence="2">
    <location>
        <begin position="24"/>
        <end position="36"/>
    </location>
</feature>